<sequence>MKFKGLVSSLSLLFLLGSGLLTFFVILSGSKTTGVMRHFYWFEADTRGFSGAPSTTRWYNYKWCAYENDKVGSCSGKKADMPFSPKDNFGNSPNLPKQFRKHRNTYYYLSRVGWAMLLIGLFFLIIALLPVLLSIFRVGIATVLSTLSVWAALFFITVAACLYTACYVKGRNAFHDAGRHAKMNKKMFAFLWTSVFLLLLSSLWSLILSTFFGIQKTRQRKEYQYEGNSSRDDSYNVEKGTYDSGVREPYSEKRKWWKPRTKKKANTVVTV</sequence>
<reference evidence="2 3" key="1">
    <citation type="submission" date="2016-03" db="EMBL/GenBank/DDBJ databases">
        <title>How can Kluyveromyces marxianus grow so fast - potential evolutionary course in Saccharomyces Complex revealed by comparative genomics.</title>
        <authorList>
            <person name="Mo W."/>
            <person name="Lu W."/>
            <person name="Yang X."/>
            <person name="Qi J."/>
            <person name="Lv H."/>
        </authorList>
    </citation>
    <scope>NUCLEOTIDE SEQUENCE [LARGE SCALE GENOMIC DNA]</scope>
    <source>
        <strain evidence="2 3">FIM1</strain>
    </source>
</reference>
<accession>A0ABX6EW56</accession>
<dbReference type="PANTHER" id="PTHR36414">
    <property type="entry name" value="PROTEIN SUR7"/>
    <property type="match status" value="1"/>
</dbReference>
<feature type="transmembrane region" description="Helical" evidence="1">
    <location>
        <begin position="6"/>
        <end position="27"/>
    </location>
</feature>
<gene>
    <name evidence="2" type="primary">FMP45</name>
    <name evidence="2" type="ORF">FIM1_2671</name>
</gene>
<evidence type="ECO:0000313" key="3">
    <source>
        <dbReference type="Proteomes" id="UP000422736"/>
    </source>
</evidence>
<proteinExistence type="predicted"/>
<organism evidence="2 3">
    <name type="scientific">Kluyveromyces marxianus</name>
    <name type="common">Yeast</name>
    <name type="synonym">Candida kefyr</name>
    <dbReference type="NCBI Taxonomy" id="4911"/>
    <lineage>
        <taxon>Eukaryota</taxon>
        <taxon>Fungi</taxon>
        <taxon>Dikarya</taxon>
        <taxon>Ascomycota</taxon>
        <taxon>Saccharomycotina</taxon>
        <taxon>Saccharomycetes</taxon>
        <taxon>Saccharomycetales</taxon>
        <taxon>Saccharomycetaceae</taxon>
        <taxon>Kluyveromyces</taxon>
    </lineage>
</organism>
<feature type="transmembrane region" description="Helical" evidence="1">
    <location>
        <begin position="148"/>
        <end position="168"/>
    </location>
</feature>
<feature type="transmembrane region" description="Helical" evidence="1">
    <location>
        <begin position="189"/>
        <end position="214"/>
    </location>
</feature>
<keyword evidence="1" id="KW-1133">Transmembrane helix</keyword>
<keyword evidence="1" id="KW-0812">Transmembrane</keyword>
<name>A0ABX6EW56_KLUMA</name>
<evidence type="ECO:0000256" key="1">
    <source>
        <dbReference type="SAM" id="Phobius"/>
    </source>
</evidence>
<protein>
    <submittedName>
        <fullName evidence="2">SUR7 family protein FMP45</fullName>
    </submittedName>
</protein>
<keyword evidence="3" id="KW-1185">Reference proteome</keyword>
<dbReference type="Pfam" id="PF06687">
    <property type="entry name" value="SUR7"/>
    <property type="match status" value="1"/>
</dbReference>
<evidence type="ECO:0000313" key="2">
    <source>
        <dbReference type="EMBL" id="QGN15972.1"/>
    </source>
</evidence>
<dbReference type="PANTHER" id="PTHR36414:SF3">
    <property type="entry name" value="SUR7 FAMILY PROTEIN FMP45"/>
    <property type="match status" value="1"/>
</dbReference>
<dbReference type="EMBL" id="CP015057">
    <property type="protein sequence ID" value="QGN15972.1"/>
    <property type="molecule type" value="Genomic_DNA"/>
</dbReference>
<keyword evidence="1" id="KW-0472">Membrane</keyword>
<dbReference type="Proteomes" id="UP000422736">
    <property type="component" value="Chromosome 4"/>
</dbReference>
<feature type="transmembrane region" description="Helical" evidence="1">
    <location>
        <begin position="112"/>
        <end position="136"/>
    </location>
</feature>
<dbReference type="InterPro" id="IPR009571">
    <property type="entry name" value="SUR7/Rim9-like_fungi"/>
</dbReference>
<reference evidence="2 3" key="2">
    <citation type="submission" date="2019-11" db="EMBL/GenBank/DDBJ databases">
        <authorList>
            <person name="Lu H."/>
        </authorList>
    </citation>
    <scope>NUCLEOTIDE SEQUENCE [LARGE SCALE GENOMIC DNA]</scope>
    <source>
        <strain evidence="2 3">FIM1</strain>
    </source>
</reference>